<gene>
    <name evidence="3" type="ORF">DL762_004919</name>
</gene>
<evidence type="ECO:0000313" key="4">
    <source>
        <dbReference type="Proteomes" id="UP000294003"/>
    </source>
</evidence>
<comment type="caution">
    <text evidence="3">The sequence shown here is derived from an EMBL/GenBank/DDBJ whole genome shotgun (WGS) entry which is preliminary data.</text>
</comment>
<accession>A0ABY0HAW6</accession>
<feature type="domain" description="Stress-response A/B barrel" evidence="2">
    <location>
        <begin position="3"/>
        <end position="105"/>
    </location>
</feature>
<dbReference type="PANTHER" id="PTHR33178:SF10">
    <property type="entry name" value="STRESS-RESPONSE A_B BARREL DOMAIN-CONTAINING PROTEIN"/>
    <property type="match status" value="1"/>
</dbReference>
<dbReference type="PROSITE" id="PS51502">
    <property type="entry name" value="S_R_A_B_BARREL"/>
    <property type="match status" value="1"/>
</dbReference>
<dbReference type="PANTHER" id="PTHR33178">
    <property type="match status" value="1"/>
</dbReference>
<comment type="subunit">
    <text evidence="1">Homodimer.</text>
</comment>
<dbReference type="InterPro" id="IPR011008">
    <property type="entry name" value="Dimeric_a/b-barrel"/>
</dbReference>
<dbReference type="Proteomes" id="UP000294003">
    <property type="component" value="Unassembled WGS sequence"/>
</dbReference>
<protein>
    <recommendedName>
        <fullName evidence="2">Stress-response A/B barrel domain-containing protein</fullName>
    </recommendedName>
</protein>
<keyword evidence="4" id="KW-1185">Reference proteome</keyword>
<dbReference type="EMBL" id="QJNS01000123">
    <property type="protein sequence ID" value="RYO86041.1"/>
    <property type="molecule type" value="Genomic_DNA"/>
</dbReference>
<evidence type="ECO:0000313" key="3">
    <source>
        <dbReference type="EMBL" id="RYO86041.1"/>
    </source>
</evidence>
<dbReference type="InterPro" id="IPR044662">
    <property type="entry name" value="HS1/DABB1-like"/>
</dbReference>
<evidence type="ECO:0000259" key="2">
    <source>
        <dbReference type="PROSITE" id="PS51502"/>
    </source>
</evidence>
<name>A0ABY0HAW6_9PEZI</name>
<organism evidence="3 4">
    <name type="scientific">Monosporascus cannonballus</name>
    <dbReference type="NCBI Taxonomy" id="155416"/>
    <lineage>
        <taxon>Eukaryota</taxon>
        <taxon>Fungi</taxon>
        <taxon>Dikarya</taxon>
        <taxon>Ascomycota</taxon>
        <taxon>Pezizomycotina</taxon>
        <taxon>Sordariomycetes</taxon>
        <taxon>Xylariomycetidae</taxon>
        <taxon>Xylariales</taxon>
        <taxon>Xylariales incertae sedis</taxon>
        <taxon>Monosporascus</taxon>
    </lineage>
</organism>
<dbReference type="InterPro" id="IPR013097">
    <property type="entry name" value="Dabb"/>
</dbReference>
<reference evidence="3 4" key="1">
    <citation type="submission" date="2018-06" db="EMBL/GenBank/DDBJ databases">
        <title>Complete Genomes of Monosporascus.</title>
        <authorList>
            <person name="Robinson A.J."/>
            <person name="Natvig D.O."/>
        </authorList>
    </citation>
    <scope>NUCLEOTIDE SEQUENCE [LARGE SCALE GENOMIC DNA]</scope>
    <source>
        <strain evidence="3 4">CBS 609.92</strain>
    </source>
</reference>
<sequence>MPVNHIVLFQFKADASPDTVNKAVAGMLRLKDLCVRPTSQKPYIRSLTGGRDNSPEGMQAGIQYGFVVEFESPEDRDYYLGKDEAHQAFKDSLSGIMEKVIVVDYSF</sequence>
<dbReference type="Gene3D" id="3.30.70.100">
    <property type="match status" value="1"/>
</dbReference>
<proteinExistence type="predicted"/>
<dbReference type="SMART" id="SM00886">
    <property type="entry name" value="Dabb"/>
    <property type="match status" value="1"/>
</dbReference>
<dbReference type="Pfam" id="PF07876">
    <property type="entry name" value="Dabb"/>
    <property type="match status" value="1"/>
</dbReference>
<evidence type="ECO:0000256" key="1">
    <source>
        <dbReference type="ARBA" id="ARBA00011738"/>
    </source>
</evidence>
<dbReference type="SUPFAM" id="SSF54909">
    <property type="entry name" value="Dimeric alpha+beta barrel"/>
    <property type="match status" value="1"/>
</dbReference>